<accession>A0ABR9ZLJ2</accession>
<protein>
    <submittedName>
        <fullName evidence="1">DUF4192 family protein</fullName>
    </submittedName>
</protein>
<dbReference type="Proteomes" id="UP000635902">
    <property type="component" value="Unassembled WGS sequence"/>
</dbReference>
<name>A0ABR9ZLJ2_9CORY</name>
<dbReference type="EMBL" id="JADKMY010000001">
    <property type="protein sequence ID" value="MBF4553482.1"/>
    <property type="molecule type" value="Genomic_DNA"/>
</dbReference>
<dbReference type="Pfam" id="PF13830">
    <property type="entry name" value="DUF4192"/>
    <property type="match status" value="1"/>
</dbReference>
<organism evidence="1 2">
    <name type="scientific">Corynebacterium suicordis DSM 45110</name>
    <dbReference type="NCBI Taxonomy" id="1121369"/>
    <lineage>
        <taxon>Bacteria</taxon>
        <taxon>Bacillati</taxon>
        <taxon>Actinomycetota</taxon>
        <taxon>Actinomycetes</taxon>
        <taxon>Mycobacteriales</taxon>
        <taxon>Corynebacteriaceae</taxon>
        <taxon>Corynebacterium</taxon>
    </lineage>
</organism>
<evidence type="ECO:0000313" key="2">
    <source>
        <dbReference type="Proteomes" id="UP000635902"/>
    </source>
</evidence>
<comment type="caution">
    <text evidence="1">The sequence shown here is derived from an EMBL/GenBank/DDBJ whole genome shotgun (WGS) entry which is preliminary data.</text>
</comment>
<dbReference type="InterPro" id="IPR025447">
    <property type="entry name" value="DUF4192"/>
</dbReference>
<sequence length="412" mass="45375">MTHSEDSPSNAFEPERIPHNPILIGSDPGAILAAMPSMMGFVPDRSLVIIGILPDPSHPHRFRVGPVVRAEMDPESITDAVRAMARALTDIEDVKALLYAIHPRKAQAEQCVDMAEETLLDHEIDSLGSWWAPELVSGGDWEDLETGGGGSIGLLTDNPMYSHSAIHGAKIFGSRKELDTWLTPLKSVQPLYPRTFVDSAESAGETTELLKDACTVMDFVLSIHSGDALLEQECGRRKFVLAAASLARDERLHPLLVALSLGDRAPIMRELLAEAARRTRTQVRRRLLALLSTVLAGNGEGMPAFHTLQRCGSELGKPRELGNIDGLTALMRSHLWQGHMEGTSKAQAHRVAEHGVFWAVNWALPEDSPRDAQMEQTFRERYREFIDKLERAVDWDAMAEAVPSGPCLPEHS</sequence>
<reference evidence="1 2" key="1">
    <citation type="submission" date="2020-10" db="EMBL/GenBank/DDBJ databases">
        <title>Novel species in genus Corynebacterium.</title>
        <authorList>
            <person name="Zhang G."/>
        </authorList>
    </citation>
    <scope>NUCLEOTIDE SEQUENCE [LARGE SCALE GENOMIC DNA]</scope>
    <source>
        <strain evidence="1 2">DSM 45110</strain>
    </source>
</reference>
<dbReference type="RefSeq" id="WP_194556283.1">
    <property type="nucleotide sequence ID" value="NZ_JADKMY010000001.1"/>
</dbReference>
<gene>
    <name evidence="1" type="ORF">IRY30_05215</name>
</gene>
<proteinExistence type="predicted"/>
<keyword evidence="2" id="KW-1185">Reference proteome</keyword>
<evidence type="ECO:0000313" key="1">
    <source>
        <dbReference type="EMBL" id="MBF4553482.1"/>
    </source>
</evidence>